<feature type="domain" description="AMP-dependent synthetase/ligase" evidence="1">
    <location>
        <begin position="139"/>
        <end position="275"/>
    </location>
</feature>
<organism evidence="3 4">
    <name type="scientific">Azospirillum palustre</name>
    <dbReference type="NCBI Taxonomy" id="2044885"/>
    <lineage>
        <taxon>Bacteria</taxon>
        <taxon>Pseudomonadati</taxon>
        <taxon>Pseudomonadota</taxon>
        <taxon>Alphaproteobacteria</taxon>
        <taxon>Rhodospirillales</taxon>
        <taxon>Azospirillaceae</taxon>
        <taxon>Azospirillum</taxon>
    </lineage>
</organism>
<dbReference type="InterPro" id="IPR028154">
    <property type="entry name" value="AMP-dep_Lig_C"/>
</dbReference>
<evidence type="ECO:0000313" key="3">
    <source>
        <dbReference type="EMBL" id="PGH56092.1"/>
    </source>
</evidence>
<sequence length="409" mass="43585">MTDFYDDLETRSSDRREAEQFAALPAHLHHAKDAAPYFRQLLAGIDPASIHDRNALATLPVTRKSDMIALQQAHPPFGGLAAVEIGRLARVFASPGPIHDPEPHGVDPWRSARALFAAGFRGGDLAHNCFAYHLTPAGSMFETGAHALGCTVIPAGTGNTEMQAQVVASLKPRGYIGTPDFLKIILEKGDALGLDVSSIRIAAVSGGPYLPDARAFYEARGLDVYQSYGTADLGIVAYETRARSGLVVNEGCIVEIVRPGTGDPVPDGEVGEVVVTIFNPAYPLIRFATGDLSAVLPGTSPCGRTNMRLKGWMGRADQTTKVKGMFVHPSQVAEVLRRHPQLGRARLVVGRQDASDTMTLRCEAEESGEGLAAAVRETLASVTKLKGTVEFVAPASLPNDGKVIDDTRG</sequence>
<dbReference type="Gene3D" id="3.30.300.30">
    <property type="match status" value="1"/>
</dbReference>
<dbReference type="PANTHER" id="PTHR43845:SF1">
    <property type="entry name" value="BLR5969 PROTEIN"/>
    <property type="match status" value="1"/>
</dbReference>
<dbReference type="Pfam" id="PF00501">
    <property type="entry name" value="AMP-binding"/>
    <property type="match status" value="1"/>
</dbReference>
<dbReference type="Gene3D" id="3.40.50.12780">
    <property type="entry name" value="N-terminal domain of ligase-like"/>
    <property type="match status" value="1"/>
</dbReference>
<comment type="caution">
    <text evidence="3">The sequence shown here is derived from an EMBL/GenBank/DDBJ whole genome shotgun (WGS) entry which is preliminary data.</text>
</comment>
<dbReference type="AlphaFoldDB" id="A0A2B8BFD2"/>
<name>A0A2B8BFD2_9PROT</name>
<dbReference type="InterPro" id="IPR042099">
    <property type="entry name" value="ANL_N_sf"/>
</dbReference>
<evidence type="ECO:0000259" key="1">
    <source>
        <dbReference type="Pfam" id="PF00501"/>
    </source>
</evidence>
<feature type="domain" description="AMP-dependent ligase C-terminal" evidence="2">
    <location>
        <begin position="324"/>
        <end position="400"/>
    </location>
</feature>
<dbReference type="RefSeq" id="WP_098737058.1">
    <property type="nucleotide sequence ID" value="NZ_PDKW01000041.1"/>
</dbReference>
<evidence type="ECO:0000259" key="2">
    <source>
        <dbReference type="Pfam" id="PF14535"/>
    </source>
</evidence>
<dbReference type="Pfam" id="PF14535">
    <property type="entry name" value="AMP-binding_C_2"/>
    <property type="match status" value="1"/>
</dbReference>
<accession>A0A2B8BFD2</accession>
<protein>
    <submittedName>
        <fullName evidence="3">AMP-dependent synthetase</fullName>
    </submittedName>
</protein>
<keyword evidence="4" id="KW-1185">Reference proteome</keyword>
<dbReference type="PANTHER" id="PTHR43845">
    <property type="entry name" value="BLR5969 PROTEIN"/>
    <property type="match status" value="1"/>
</dbReference>
<dbReference type="Proteomes" id="UP000225379">
    <property type="component" value="Unassembled WGS sequence"/>
</dbReference>
<evidence type="ECO:0000313" key="4">
    <source>
        <dbReference type="Proteomes" id="UP000225379"/>
    </source>
</evidence>
<dbReference type="InterPro" id="IPR045851">
    <property type="entry name" value="AMP-bd_C_sf"/>
</dbReference>
<dbReference type="EMBL" id="PDKW01000041">
    <property type="protein sequence ID" value="PGH56092.1"/>
    <property type="molecule type" value="Genomic_DNA"/>
</dbReference>
<proteinExistence type="predicted"/>
<dbReference type="SUPFAM" id="SSF56801">
    <property type="entry name" value="Acetyl-CoA synthetase-like"/>
    <property type="match status" value="1"/>
</dbReference>
<gene>
    <name evidence="3" type="ORF">CRT60_14005</name>
</gene>
<dbReference type="OrthoDB" id="580775at2"/>
<dbReference type="InterPro" id="IPR000873">
    <property type="entry name" value="AMP-dep_synth/lig_dom"/>
</dbReference>
<reference evidence="4" key="1">
    <citation type="submission" date="2017-10" db="EMBL/GenBank/DDBJ databases">
        <authorList>
            <person name="Kravchenko I.K."/>
            <person name="Grouzdev D.S."/>
        </authorList>
    </citation>
    <scope>NUCLEOTIDE SEQUENCE [LARGE SCALE GENOMIC DNA]</scope>
    <source>
        <strain evidence="4">B2</strain>
    </source>
</reference>